<evidence type="ECO:0000313" key="5">
    <source>
        <dbReference type="Proteomes" id="UP000887566"/>
    </source>
</evidence>
<keyword evidence="2" id="KW-0342">GTP-binding</keyword>
<dbReference type="PANTHER" id="PTHR11566">
    <property type="entry name" value="DYNAMIN"/>
    <property type="match status" value="1"/>
</dbReference>
<dbReference type="CDD" id="cd08771">
    <property type="entry name" value="DLP_1"/>
    <property type="match status" value="1"/>
</dbReference>
<evidence type="ECO:0000256" key="3">
    <source>
        <dbReference type="SAM" id="MobiDB-lite"/>
    </source>
</evidence>
<keyword evidence="5" id="KW-1185">Reference proteome</keyword>
<evidence type="ECO:0000256" key="2">
    <source>
        <dbReference type="ARBA" id="ARBA00023134"/>
    </source>
</evidence>
<feature type="region of interest" description="Disordered" evidence="3">
    <location>
        <begin position="437"/>
        <end position="457"/>
    </location>
</feature>
<protein>
    <submittedName>
        <fullName evidence="6">Dynamin-type G domain-containing protein</fullName>
    </submittedName>
</protein>
<reference evidence="6" key="1">
    <citation type="submission" date="2022-11" db="UniProtKB">
        <authorList>
            <consortium name="WormBaseParasite"/>
        </authorList>
    </citation>
    <scope>IDENTIFICATION</scope>
</reference>
<dbReference type="GO" id="GO:0003924">
    <property type="term" value="F:GTPase activity"/>
    <property type="evidence" value="ECO:0007669"/>
    <property type="project" value="InterPro"/>
</dbReference>
<dbReference type="GO" id="GO:0005737">
    <property type="term" value="C:cytoplasm"/>
    <property type="evidence" value="ECO:0007669"/>
    <property type="project" value="TreeGrafter"/>
</dbReference>
<dbReference type="AlphaFoldDB" id="A0A914UHW6"/>
<accession>A0A914UHW6</accession>
<dbReference type="Gene3D" id="3.40.50.300">
    <property type="entry name" value="P-loop containing nucleotide triphosphate hydrolases"/>
    <property type="match status" value="1"/>
</dbReference>
<dbReference type="Pfam" id="PF01031">
    <property type="entry name" value="Dynamin_M"/>
    <property type="match status" value="1"/>
</dbReference>
<dbReference type="PROSITE" id="PS51718">
    <property type="entry name" value="G_DYNAMIN_2"/>
    <property type="match status" value="1"/>
</dbReference>
<dbReference type="SMART" id="SM00053">
    <property type="entry name" value="DYNc"/>
    <property type="match status" value="1"/>
</dbReference>
<dbReference type="GO" id="GO:0008017">
    <property type="term" value="F:microtubule binding"/>
    <property type="evidence" value="ECO:0007669"/>
    <property type="project" value="TreeGrafter"/>
</dbReference>
<dbReference type="GO" id="GO:0016020">
    <property type="term" value="C:membrane"/>
    <property type="evidence" value="ECO:0007669"/>
    <property type="project" value="TreeGrafter"/>
</dbReference>
<dbReference type="GO" id="GO:0005525">
    <property type="term" value="F:GTP binding"/>
    <property type="evidence" value="ECO:0007669"/>
    <property type="project" value="InterPro"/>
</dbReference>
<evidence type="ECO:0000256" key="1">
    <source>
        <dbReference type="ARBA" id="ARBA00022741"/>
    </source>
</evidence>
<dbReference type="InterPro" id="IPR030381">
    <property type="entry name" value="G_DYNAMIN_dom"/>
</dbReference>
<dbReference type="Pfam" id="PF00350">
    <property type="entry name" value="Dynamin_N"/>
    <property type="match status" value="1"/>
</dbReference>
<dbReference type="WBParaSite" id="PSAMB.scaffold1003size37353.g10238.t1">
    <property type="protein sequence ID" value="PSAMB.scaffold1003size37353.g10238.t1"/>
    <property type="gene ID" value="PSAMB.scaffold1003size37353.g10238"/>
</dbReference>
<dbReference type="InterPro" id="IPR045063">
    <property type="entry name" value="Dynamin_N"/>
</dbReference>
<sequence length="511" mass="57446">MIDSRIGIIATIWARFGHNPEKTYTNFDEVCREIENDTNKVCGTEKEISEEEITLEIFSPSVVNLTLIDLPGITQVRVGKQAEDIVKQIRNLVLKYITNPNSKILAVTQANIHIANSDAIKIAMEVDPEGERTLGVLTKLDLMDRGTDAIDLLQNKGEVKLRHGFIGVVNRSQRDIDERLPIEEQRKRETKFLNTRYLTIANRNGTAFLADTLHTMLMLHIKECLPGLLERINDLHKKYEYELKICGPAPKNQPDDNLVKVISRFCKAYENCIDGNIETTKELCGGQLISAKIHGAFEAKLREIRPMSDLTSREIQNTILNTRGLRRANSVLVLAFETLVKIDIEKLKTPSIDCTDDVYEQMKQNVHLCGKQTPIVGQEMLRYPNLHKRIGLAVVEMLNERLAKAKEAVELIVDCELNYIDTIDQIFSEMHRDGLKESSNIGHSGGKDKEESTQNSNSLLKSALTAALGQPMGVIVNNVANEAFSHLDASFESQDSAEPSEEDEEEDIKVV</sequence>
<dbReference type="Proteomes" id="UP000887566">
    <property type="component" value="Unplaced"/>
</dbReference>
<dbReference type="Gene3D" id="1.20.120.1240">
    <property type="entry name" value="Dynamin, middle domain"/>
    <property type="match status" value="1"/>
</dbReference>
<dbReference type="InterPro" id="IPR022812">
    <property type="entry name" value="Dynamin"/>
</dbReference>
<dbReference type="InterPro" id="IPR027417">
    <property type="entry name" value="P-loop_NTPase"/>
</dbReference>
<dbReference type="SUPFAM" id="SSF52540">
    <property type="entry name" value="P-loop containing nucleoside triphosphate hydrolases"/>
    <property type="match status" value="1"/>
</dbReference>
<dbReference type="InterPro" id="IPR000375">
    <property type="entry name" value="Dynamin_stalk"/>
</dbReference>
<keyword evidence="1" id="KW-0547">Nucleotide-binding</keyword>
<feature type="domain" description="Dynamin-type G" evidence="4">
    <location>
        <begin position="1"/>
        <end position="226"/>
    </location>
</feature>
<evidence type="ECO:0000259" key="4">
    <source>
        <dbReference type="PROSITE" id="PS51718"/>
    </source>
</evidence>
<feature type="region of interest" description="Disordered" evidence="3">
    <location>
        <begin position="487"/>
        <end position="511"/>
    </location>
</feature>
<dbReference type="PRINTS" id="PR00195">
    <property type="entry name" value="DYNAMIN"/>
</dbReference>
<feature type="compositionally biased region" description="Acidic residues" evidence="3">
    <location>
        <begin position="498"/>
        <end position="511"/>
    </location>
</feature>
<name>A0A914UHW6_9BILA</name>
<dbReference type="InterPro" id="IPR001401">
    <property type="entry name" value="Dynamin_GTPase"/>
</dbReference>
<dbReference type="GO" id="GO:0005874">
    <property type="term" value="C:microtubule"/>
    <property type="evidence" value="ECO:0007669"/>
    <property type="project" value="TreeGrafter"/>
</dbReference>
<evidence type="ECO:0000313" key="6">
    <source>
        <dbReference type="WBParaSite" id="PSAMB.scaffold1003size37353.g10238.t1"/>
    </source>
</evidence>
<organism evidence="5 6">
    <name type="scientific">Plectus sambesii</name>
    <dbReference type="NCBI Taxonomy" id="2011161"/>
    <lineage>
        <taxon>Eukaryota</taxon>
        <taxon>Metazoa</taxon>
        <taxon>Ecdysozoa</taxon>
        <taxon>Nematoda</taxon>
        <taxon>Chromadorea</taxon>
        <taxon>Plectida</taxon>
        <taxon>Plectina</taxon>
        <taxon>Plectoidea</taxon>
        <taxon>Plectidae</taxon>
        <taxon>Plectus</taxon>
    </lineage>
</organism>
<proteinExistence type="predicted"/>